<name>A0A0G1RVQ1_9BACT</name>
<dbReference type="Gene3D" id="3.60.15.10">
    <property type="entry name" value="Ribonuclease Z/Hydroxyacylglutathione hydrolase-like"/>
    <property type="match status" value="1"/>
</dbReference>
<dbReference type="EMBL" id="LCNT01000003">
    <property type="protein sequence ID" value="KKU61404.1"/>
    <property type="molecule type" value="Genomic_DNA"/>
</dbReference>
<accession>A0A0G1RVQ1</accession>
<sequence>MDIIYLGHSCFLLNYKQVKLVTDPFGEAVGFKQRQAAADIVTISHNHRDHSDLSRIKGGGPRVINGPGEYEVSGVSIIGVAAWHDDKNGENRGKNTIYVIDMGDVRLCHLGDLGHKLTDKQLDLIDGVDVLLIPVGGEVTIGPAEASDVVKQVSPGLVIPMHYKTREHGNAFAKFFGVKEFLDEVGGSFKKASKIKLTKTDVPEETEFVVMERKS</sequence>
<dbReference type="SUPFAM" id="SSF56281">
    <property type="entry name" value="Metallo-hydrolase/oxidoreductase"/>
    <property type="match status" value="1"/>
</dbReference>
<evidence type="ECO:0000313" key="2">
    <source>
        <dbReference type="Proteomes" id="UP000033860"/>
    </source>
</evidence>
<dbReference type="GO" id="GO:0016787">
    <property type="term" value="F:hydrolase activity"/>
    <property type="evidence" value="ECO:0007669"/>
    <property type="project" value="UniProtKB-KW"/>
</dbReference>
<dbReference type="InterPro" id="IPR036866">
    <property type="entry name" value="RibonucZ/Hydroxyglut_hydro"/>
</dbReference>
<dbReference type="AlphaFoldDB" id="A0A0G1RVQ1"/>
<dbReference type="Proteomes" id="UP000033860">
    <property type="component" value="Unassembled WGS sequence"/>
</dbReference>
<reference evidence="1 2" key="1">
    <citation type="journal article" date="2015" name="Nature">
        <title>rRNA introns, odd ribosomes, and small enigmatic genomes across a large radiation of phyla.</title>
        <authorList>
            <person name="Brown C.T."/>
            <person name="Hug L.A."/>
            <person name="Thomas B.C."/>
            <person name="Sharon I."/>
            <person name="Castelle C.J."/>
            <person name="Singh A."/>
            <person name="Wilkins M.J."/>
            <person name="Williams K.H."/>
            <person name="Banfield J.F."/>
        </authorList>
    </citation>
    <scope>NUCLEOTIDE SEQUENCE [LARGE SCALE GENOMIC DNA]</scope>
</reference>
<organism evidence="1 2">
    <name type="scientific">Candidatus Beckwithbacteria bacterium GW2011_GWB1_47_15</name>
    <dbReference type="NCBI Taxonomy" id="1618371"/>
    <lineage>
        <taxon>Bacteria</taxon>
        <taxon>Candidatus Beckwithiibacteriota</taxon>
    </lineage>
</organism>
<gene>
    <name evidence="1" type="ORF">UX85_C0003G0063</name>
</gene>
<dbReference type="PANTHER" id="PTHR39189:SF1">
    <property type="entry name" value="UPF0173 METAL-DEPENDENT HYDROLASE YTKL"/>
    <property type="match status" value="1"/>
</dbReference>
<comment type="caution">
    <text evidence="1">The sequence shown here is derived from an EMBL/GenBank/DDBJ whole genome shotgun (WGS) entry which is preliminary data.</text>
</comment>
<evidence type="ECO:0000313" key="1">
    <source>
        <dbReference type="EMBL" id="KKU61404.1"/>
    </source>
</evidence>
<proteinExistence type="predicted"/>
<protein>
    <submittedName>
        <fullName evidence="1">Zn-dependent hydrolase of the beta-lactamase fold-like protein</fullName>
    </submittedName>
</protein>
<keyword evidence="1" id="KW-0378">Hydrolase</keyword>
<dbReference type="PANTHER" id="PTHR39189">
    <property type="entry name" value="UPF0173 METAL-DEPENDENT HYDROLASE YTKL"/>
    <property type="match status" value="1"/>
</dbReference>
<dbReference type="Pfam" id="PF13483">
    <property type="entry name" value="Lactamase_B_3"/>
    <property type="match status" value="1"/>
</dbReference>